<proteinExistence type="predicted"/>
<dbReference type="EMBL" id="LNGD01000228">
    <property type="protein sequence ID" value="KYC45937.1"/>
    <property type="molecule type" value="Genomic_DNA"/>
</dbReference>
<evidence type="ECO:0008006" key="3">
    <source>
        <dbReference type="Google" id="ProtNLM"/>
    </source>
</evidence>
<accession>A0A150ILW5</accession>
<protein>
    <recommendedName>
        <fullName evidence="3">MULE transposase domain protein</fullName>
    </recommendedName>
</protein>
<dbReference type="Proteomes" id="UP000075578">
    <property type="component" value="Unassembled WGS sequence"/>
</dbReference>
<dbReference type="AlphaFoldDB" id="A0A150ILW5"/>
<reference evidence="1 2" key="1">
    <citation type="journal article" date="2016" name="ISME J.">
        <title>Chasing the elusive Euryarchaeota class WSA2: genomes reveal a uniquely fastidious methyl-reducing methanogen.</title>
        <authorList>
            <person name="Nobu M.K."/>
            <person name="Narihiro T."/>
            <person name="Kuroda K."/>
            <person name="Mei R."/>
            <person name="Liu W.T."/>
        </authorList>
    </citation>
    <scope>NUCLEOTIDE SEQUENCE [LARGE SCALE GENOMIC DNA]</scope>
    <source>
        <strain evidence="1">U1lsi0528_Bin089</strain>
    </source>
</reference>
<sequence>MKILDYLINHNFDYDEYPDHLRKCPMCGQFLKYISKSKTRKIITLKGSLETTLKKFRCTNKKCVINGNMYDPLSIAMPNIKVGKDVLKELLILKFHKRYNTPKIRQELKQRYHIQLGESTIKRYMGKGETLYLSNIRALIPRIIGHNQPIIINMDYIEPKAKRHKIFIAFEHNTSFPILYKILDSTNEANIQALIKKQIPEIKDLQKIYVSDADTSLLYTNLEENTQTKHHMCLMHFRNICYKIAKPLDDASFTLLDNAISKIWKPIKKEKDEKNQKINQFDGPELHDTFGFKTLNTINAITEIKEAKGKEYKSQRVLRFVQAFIKQMAELDANKVGLDMTCITDTIHEVKRHLSENSEYFITLEKFSHDIDEICSIIKDKSLNSQKTKKALLSFAKRLHPPSVSLNRIEGRQKRGRKKKKAVTVERIWNDLKERVEKYASWLSTLKDYECEDLTNNRCESRFSALRCFLRQLMGFKDHSSHEYLNALYFFHLMADVPCKLNLQQLSCYHINRFKSHYELYKEGCFYYNRFHNKPGFISTMLRELNVFTSA</sequence>
<organism evidence="1 2">
    <name type="scientific">Candidatus Methanofastidiosum methylothiophilum</name>
    <dbReference type="NCBI Taxonomy" id="1705564"/>
    <lineage>
        <taxon>Archaea</taxon>
        <taxon>Methanobacteriati</taxon>
        <taxon>Methanobacteriota</taxon>
        <taxon>Stenosarchaea group</taxon>
        <taxon>Candidatus Methanofastidiosia</taxon>
        <taxon>Candidatus Methanofastidiosales</taxon>
        <taxon>Candidatus Methanofastidiosaceae</taxon>
        <taxon>Candidatus Methanofastidiosum</taxon>
    </lineage>
</organism>
<comment type="caution">
    <text evidence="1">The sequence shown here is derived from an EMBL/GenBank/DDBJ whole genome shotgun (WGS) entry which is preliminary data.</text>
</comment>
<evidence type="ECO:0000313" key="2">
    <source>
        <dbReference type="Proteomes" id="UP000075578"/>
    </source>
</evidence>
<gene>
    <name evidence="1" type="ORF">AMQ74_01881</name>
</gene>
<name>A0A150ILW5_9EURY</name>
<evidence type="ECO:0000313" key="1">
    <source>
        <dbReference type="EMBL" id="KYC45937.1"/>
    </source>
</evidence>